<organism evidence="14 15">
    <name type="scientific">Phrynocephalus forsythii</name>
    <dbReference type="NCBI Taxonomy" id="171643"/>
    <lineage>
        <taxon>Eukaryota</taxon>
        <taxon>Metazoa</taxon>
        <taxon>Chordata</taxon>
        <taxon>Craniata</taxon>
        <taxon>Vertebrata</taxon>
        <taxon>Euteleostomi</taxon>
        <taxon>Lepidosauria</taxon>
        <taxon>Squamata</taxon>
        <taxon>Bifurcata</taxon>
        <taxon>Unidentata</taxon>
        <taxon>Episquamata</taxon>
        <taxon>Toxicofera</taxon>
        <taxon>Iguania</taxon>
        <taxon>Acrodonta</taxon>
        <taxon>Agamidae</taxon>
        <taxon>Agaminae</taxon>
        <taxon>Phrynocephalus</taxon>
    </lineage>
</organism>
<dbReference type="GO" id="GO:0034381">
    <property type="term" value="P:plasma lipoprotein particle clearance"/>
    <property type="evidence" value="ECO:0007669"/>
    <property type="project" value="TreeGrafter"/>
</dbReference>
<feature type="transmembrane region" description="Helical" evidence="13">
    <location>
        <begin position="22"/>
        <end position="46"/>
    </location>
</feature>
<evidence type="ECO:0000256" key="8">
    <source>
        <dbReference type="ARBA" id="ARBA00023157"/>
    </source>
</evidence>
<keyword evidence="6 13" id="KW-1133">Transmembrane helix</keyword>
<evidence type="ECO:0000256" key="13">
    <source>
        <dbReference type="SAM" id="Phobius"/>
    </source>
</evidence>
<sequence>MGGGDDGRRCCNNNNNNAFRAAVGLGIAGFGCLVFGVLLIVLMPIIMKEQVTKVSYWRSEQCNMINGTSGELWPPFMTRSSPVEFYSPDACRSIGLVFKRTGEFKGVPTYRYVAPTTLFANGTVYPPNEGFCPCRQSGILNVSSCRYNPDSFTAEGWVRRGPDLLYPKGLKARIQKWLQLLGPKGKRPPTWVTLTWKKPGMPIGNSFSLLFASLETPCKV</sequence>
<keyword evidence="10" id="KW-0325">Glycoprotein</keyword>
<dbReference type="GO" id="GO:0005044">
    <property type="term" value="F:scavenger receptor activity"/>
    <property type="evidence" value="ECO:0007669"/>
    <property type="project" value="TreeGrafter"/>
</dbReference>
<evidence type="ECO:0000256" key="12">
    <source>
        <dbReference type="ARBA" id="ARBA00042244"/>
    </source>
</evidence>
<evidence type="ECO:0000313" key="14">
    <source>
        <dbReference type="EMBL" id="KAJ7309738.1"/>
    </source>
</evidence>
<evidence type="ECO:0000313" key="15">
    <source>
        <dbReference type="Proteomes" id="UP001142489"/>
    </source>
</evidence>
<dbReference type="PRINTS" id="PR01609">
    <property type="entry name" value="CD36FAMILY"/>
</dbReference>
<dbReference type="GO" id="GO:0070508">
    <property type="term" value="P:cholesterol import"/>
    <property type="evidence" value="ECO:0007669"/>
    <property type="project" value="TreeGrafter"/>
</dbReference>
<protein>
    <recommendedName>
        <fullName evidence="11">Scavenger receptor class B member 1</fullName>
    </recommendedName>
    <alternativeName>
        <fullName evidence="12">SR-BI</fullName>
    </alternativeName>
</protein>
<keyword evidence="9" id="KW-0675">Receptor</keyword>
<evidence type="ECO:0000256" key="10">
    <source>
        <dbReference type="ARBA" id="ARBA00023180"/>
    </source>
</evidence>
<dbReference type="EMBL" id="JAPFRF010000016">
    <property type="protein sequence ID" value="KAJ7309738.1"/>
    <property type="molecule type" value="Genomic_DNA"/>
</dbReference>
<dbReference type="OrthoDB" id="514335at2759"/>
<dbReference type="InterPro" id="IPR002159">
    <property type="entry name" value="CD36_fam"/>
</dbReference>
<dbReference type="GO" id="GO:0043654">
    <property type="term" value="P:recognition of apoptotic cell"/>
    <property type="evidence" value="ECO:0007669"/>
    <property type="project" value="TreeGrafter"/>
</dbReference>
<gene>
    <name evidence="14" type="ORF">JRQ81_007801</name>
</gene>
<dbReference type="GO" id="GO:0033344">
    <property type="term" value="P:cholesterol efflux"/>
    <property type="evidence" value="ECO:0007669"/>
    <property type="project" value="TreeGrafter"/>
</dbReference>
<dbReference type="GO" id="GO:0030169">
    <property type="term" value="F:low-density lipoprotein particle binding"/>
    <property type="evidence" value="ECO:0007669"/>
    <property type="project" value="TreeGrafter"/>
</dbReference>
<dbReference type="GO" id="GO:0005901">
    <property type="term" value="C:caveola"/>
    <property type="evidence" value="ECO:0007669"/>
    <property type="project" value="UniProtKB-SubCell"/>
</dbReference>
<evidence type="ECO:0000256" key="2">
    <source>
        <dbReference type="ARBA" id="ARBA00004651"/>
    </source>
</evidence>
<dbReference type="GO" id="GO:0005737">
    <property type="term" value="C:cytoplasm"/>
    <property type="evidence" value="ECO:0007669"/>
    <property type="project" value="TreeGrafter"/>
</dbReference>
<accession>A0A9Q0XFM5</accession>
<evidence type="ECO:0000256" key="4">
    <source>
        <dbReference type="ARBA" id="ARBA00022475"/>
    </source>
</evidence>
<keyword evidence="15" id="KW-1185">Reference proteome</keyword>
<dbReference type="AlphaFoldDB" id="A0A9Q0XFM5"/>
<name>A0A9Q0XFM5_9SAUR</name>
<evidence type="ECO:0000256" key="9">
    <source>
        <dbReference type="ARBA" id="ARBA00023170"/>
    </source>
</evidence>
<evidence type="ECO:0000256" key="6">
    <source>
        <dbReference type="ARBA" id="ARBA00022989"/>
    </source>
</evidence>
<dbReference type="GO" id="GO:0008289">
    <property type="term" value="F:lipid binding"/>
    <property type="evidence" value="ECO:0007669"/>
    <property type="project" value="TreeGrafter"/>
</dbReference>
<dbReference type="PANTHER" id="PTHR11923">
    <property type="entry name" value="SCAVENGER RECEPTOR CLASS B TYPE-1 SR-B1"/>
    <property type="match status" value="1"/>
</dbReference>
<evidence type="ECO:0000256" key="11">
    <source>
        <dbReference type="ARBA" id="ARBA00040821"/>
    </source>
</evidence>
<reference evidence="14" key="1">
    <citation type="journal article" date="2023" name="DNA Res.">
        <title>Chromosome-level genome assembly of Phrynocephalus forsythii using third-generation DNA sequencing and Hi-C analysis.</title>
        <authorList>
            <person name="Qi Y."/>
            <person name="Zhao W."/>
            <person name="Zhao Y."/>
            <person name="Niu C."/>
            <person name="Cao S."/>
            <person name="Zhang Y."/>
        </authorList>
    </citation>
    <scope>NUCLEOTIDE SEQUENCE</scope>
    <source>
        <tissue evidence="14">Muscle</tissue>
    </source>
</reference>
<dbReference type="PANTHER" id="PTHR11923:SF110">
    <property type="entry name" value="SCAVENGER RECEPTOR CLASS B MEMBER 1"/>
    <property type="match status" value="1"/>
</dbReference>
<evidence type="ECO:0000256" key="7">
    <source>
        <dbReference type="ARBA" id="ARBA00023136"/>
    </source>
</evidence>
<dbReference type="Proteomes" id="UP001142489">
    <property type="component" value="Unassembled WGS sequence"/>
</dbReference>
<comment type="caution">
    <text evidence="14">The sequence shown here is derived from an EMBL/GenBank/DDBJ whole genome shotgun (WGS) entry which is preliminary data.</text>
</comment>
<evidence type="ECO:0000256" key="1">
    <source>
        <dbReference type="ARBA" id="ARBA00004189"/>
    </source>
</evidence>
<dbReference type="Pfam" id="PF01130">
    <property type="entry name" value="CD36"/>
    <property type="match status" value="1"/>
</dbReference>
<keyword evidence="8" id="KW-1015">Disulfide bond</keyword>
<keyword evidence="7 13" id="KW-0472">Membrane</keyword>
<evidence type="ECO:0000256" key="3">
    <source>
        <dbReference type="ARBA" id="ARBA00010532"/>
    </source>
</evidence>
<keyword evidence="4" id="KW-1003">Cell membrane</keyword>
<proteinExistence type="inferred from homology"/>
<comment type="subcellular location">
    <subcellularLocation>
        <location evidence="2">Cell membrane</location>
        <topology evidence="2">Multi-pass membrane protein</topology>
    </subcellularLocation>
    <subcellularLocation>
        <location evidence="1">Membrane</location>
        <location evidence="1">Caveola</location>
        <topology evidence="1">Multi-pass membrane protein</topology>
    </subcellularLocation>
</comment>
<evidence type="ECO:0000256" key="5">
    <source>
        <dbReference type="ARBA" id="ARBA00022692"/>
    </source>
</evidence>
<comment type="similarity">
    <text evidence="3">Belongs to the CD36 family.</text>
</comment>
<keyword evidence="5 13" id="KW-0812">Transmembrane</keyword>